<evidence type="ECO:0000313" key="2">
    <source>
        <dbReference type="EMBL" id="PBJ92504.1"/>
    </source>
</evidence>
<proteinExistence type="predicted"/>
<evidence type="ECO:0000313" key="3">
    <source>
        <dbReference type="Proteomes" id="UP000218102"/>
    </source>
</evidence>
<sequence length="291" mass="32587">MLPVDELKAVRARVTECLGLAASHLSRDIPEIPVLFNLTGKSGGMFRYRKDKGTGRCYDLQFRFNRILARENLSEYLDQICPHEVAHYVTHLVWGAEVDPHGAEWTQIMVEVFKVQADRCHQLDTSRSVKREFLYQCGCEGRTFRLSTKRHNSMVRRTALYSCNACGQLLAFIREADKAAAQVISKLFISTPGPAIDTAQADRIAKLIIDHQVNQVVIDCSITGERYRQLISKKLNVPLASVTRHPTPDTLPGGVTHAIVFGDGQDDRQGRVAKAFEQRGVKVRMVRAGVG</sequence>
<protein>
    <recommendedName>
        <fullName evidence="1">SprT-like domain-containing protein</fullName>
    </recommendedName>
</protein>
<organism evidence="2 3">
    <name type="scientific">Pseudomonas plecoglossicida</name>
    <dbReference type="NCBI Taxonomy" id="70775"/>
    <lineage>
        <taxon>Bacteria</taxon>
        <taxon>Pseudomonadati</taxon>
        <taxon>Pseudomonadota</taxon>
        <taxon>Gammaproteobacteria</taxon>
        <taxon>Pseudomonadales</taxon>
        <taxon>Pseudomonadaceae</taxon>
        <taxon>Pseudomonas</taxon>
    </lineage>
</organism>
<dbReference type="SMART" id="SM00731">
    <property type="entry name" value="SprT"/>
    <property type="match status" value="1"/>
</dbReference>
<dbReference type="Pfam" id="PF10263">
    <property type="entry name" value="SprT-like"/>
    <property type="match status" value="1"/>
</dbReference>
<accession>A0A2A3LXN2</accession>
<dbReference type="RefSeq" id="WP_023383702.1">
    <property type="nucleotide sequence ID" value="NZ_NTME01000047.1"/>
</dbReference>
<dbReference type="EMBL" id="NTME01000047">
    <property type="protein sequence ID" value="PBJ92504.1"/>
    <property type="molecule type" value="Genomic_DNA"/>
</dbReference>
<dbReference type="GO" id="GO:0006950">
    <property type="term" value="P:response to stress"/>
    <property type="evidence" value="ECO:0007669"/>
    <property type="project" value="UniProtKB-ARBA"/>
</dbReference>
<name>A0A2A3LXN2_PSEDL</name>
<dbReference type="InterPro" id="IPR006640">
    <property type="entry name" value="SprT-like_domain"/>
</dbReference>
<comment type="caution">
    <text evidence="2">The sequence shown here is derived from an EMBL/GenBank/DDBJ whole genome shotgun (WGS) entry which is preliminary data.</text>
</comment>
<dbReference type="AlphaFoldDB" id="A0A2A3LXN2"/>
<reference evidence="2 3" key="1">
    <citation type="submission" date="2017-09" db="EMBL/GenBank/DDBJ databases">
        <authorList>
            <person name="Ehlers B."/>
            <person name="Leendertz F.H."/>
        </authorList>
    </citation>
    <scope>NUCLEOTIDE SEQUENCE [LARGE SCALE GENOMIC DNA]</scope>
    <source>
        <strain evidence="2 3">DJ-1</strain>
    </source>
</reference>
<dbReference type="Proteomes" id="UP000218102">
    <property type="component" value="Unassembled WGS sequence"/>
</dbReference>
<feature type="domain" description="SprT-like" evidence="1">
    <location>
        <begin position="12"/>
        <end position="173"/>
    </location>
</feature>
<gene>
    <name evidence="2" type="ORF">CMV24_26630</name>
</gene>
<evidence type="ECO:0000259" key="1">
    <source>
        <dbReference type="SMART" id="SM00731"/>
    </source>
</evidence>
<dbReference type="PANTHER" id="PTHR38773">
    <property type="entry name" value="PROTEIN SPRT"/>
    <property type="match status" value="1"/>
</dbReference>
<dbReference type="PANTHER" id="PTHR38773:SF1">
    <property type="entry name" value="PROTEIN SPRT"/>
    <property type="match status" value="1"/>
</dbReference>